<name>A0ABP7YFT6_9ACTN</name>
<comment type="caution">
    <text evidence="1">The sequence shown here is derived from an EMBL/GenBank/DDBJ whole genome shotgun (WGS) entry which is preliminary data.</text>
</comment>
<keyword evidence="2" id="KW-1185">Reference proteome</keyword>
<dbReference type="EMBL" id="BAABDO010000018">
    <property type="protein sequence ID" value="GAA4135406.1"/>
    <property type="molecule type" value="Genomic_DNA"/>
</dbReference>
<protein>
    <submittedName>
        <fullName evidence="1">Uncharacterized protein</fullName>
    </submittedName>
</protein>
<gene>
    <name evidence="1" type="ORF">GCM10022416_17950</name>
</gene>
<organism evidence="1 2">
    <name type="scientific">Actinomadura keratinilytica</name>
    <dbReference type="NCBI Taxonomy" id="547461"/>
    <lineage>
        <taxon>Bacteria</taxon>
        <taxon>Bacillati</taxon>
        <taxon>Actinomycetota</taxon>
        <taxon>Actinomycetes</taxon>
        <taxon>Streptosporangiales</taxon>
        <taxon>Thermomonosporaceae</taxon>
        <taxon>Actinomadura</taxon>
    </lineage>
</organism>
<dbReference type="RefSeq" id="WP_345019318.1">
    <property type="nucleotide sequence ID" value="NZ_BAABDO010000018.1"/>
</dbReference>
<accession>A0ABP7YFT6</accession>
<reference evidence="2" key="1">
    <citation type="journal article" date="2019" name="Int. J. Syst. Evol. Microbiol.">
        <title>The Global Catalogue of Microorganisms (GCM) 10K type strain sequencing project: providing services to taxonomists for standard genome sequencing and annotation.</title>
        <authorList>
            <consortium name="The Broad Institute Genomics Platform"/>
            <consortium name="The Broad Institute Genome Sequencing Center for Infectious Disease"/>
            <person name="Wu L."/>
            <person name="Ma J."/>
        </authorList>
    </citation>
    <scope>NUCLEOTIDE SEQUENCE [LARGE SCALE GENOMIC DNA]</scope>
    <source>
        <strain evidence="2">JCM 17316</strain>
    </source>
</reference>
<dbReference type="Proteomes" id="UP001500266">
    <property type="component" value="Unassembled WGS sequence"/>
</dbReference>
<sequence>MENRAPDAMTILWRLRRAYPHWAFLYDARTSTWTALRGRDVTIVRRDPTSLWFAVDTAQSQYHTHRLTGPSHSA</sequence>
<evidence type="ECO:0000313" key="2">
    <source>
        <dbReference type="Proteomes" id="UP001500266"/>
    </source>
</evidence>
<proteinExistence type="predicted"/>
<evidence type="ECO:0000313" key="1">
    <source>
        <dbReference type="EMBL" id="GAA4135406.1"/>
    </source>
</evidence>